<evidence type="ECO:0000256" key="3">
    <source>
        <dbReference type="ARBA" id="ARBA00023085"/>
    </source>
</evidence>
<dbReference type="Pfam" id="PF01095">
    <property type="entry name" value="Pectinesterase"/>
    <property type="match status" value="1"/>
</dbReference>
<feature type="domain" description="Pectinesterase catalytic" evidence="6">
    <location>
        <begin position="37"/>
        <end position="317"/>
    </location>
</feature>
<dbReference type="SUPFAM" id="SSF51126">
    <property type="entry name" value="Pectin lyase-like"/>
    <property type="match status" value="1"/>
</dbReference>
<evidence type="ECO:0000313" key="7">
    <source>
        <dbReference type="EMBL" id="SDI98608.1"/>
    </source>
</evidence>
<evidence type="ECO:0000313" key="8">
    <source>
        <dbReference type="Proteomes" id="UP000182367"/>
    </source>
</evidence>
<comment type="caution">
    <text evidence="7">The sequence shown here is derived from an EMBL/GenBank/DDBJ whole genome shotgun (WGS) entry which is preliminary data.</text>
</comment>
<proteinExistence type="inferred from homology"/>
<accession>A0A1G8Q1T4</accession>
<keyword evidence="8" id="KW-1185">Reference proteome</keyword>
<dbReference type="PANTHER" id="PTHR31321:SF57">
    <property type="entry name" value="PECTINESTERASE 53-RELATED"/>
    <property type="match status" value="1"/>
</dbReference>
<evidence type="ECO:0000256" key="4">
    <source>
        <dbReference type="PROSITE-ProRule" id="PRU10040"/>
    </source>
</evidence>
<organism evidence="7 8">
    <name type="scientific">Flavobacterium glycines</name>
    <dbReference type="NCBI Taxonomy" id="551990"/>
    <lineage>
        <taxon>Bacteria</taxon>
        <taxon>Pseudomonadati</taxon>
        <taxon>Bacteroidota</taxon>
        <taxon>Flavobacteriia</taxon>
        <taxon>Flavobacteriales</taxon>
        <taxon>Flavobacteriaceae</taxon>
        <taxon>Flavobacterium</taxon>
    </lineage>
</organism>
<dbReference type="InterPro" id="IPR011050">
    <property type="entry name" value="Pectin_lyase_fold/virulence"/>
</dbReference>
<reference evidence="7 8" key="1">
    <citation type="submission" date="2016-10" db="EMBL/GenBank/DDBJ databases">
        <authorList>
            <person name="Varghese N."/>
            <person name="Submissions S."/>
        </authorList>
    </citation>
    <scope>NUCLEOTIDE SEQUENCE [LARGE SCALE GENOMIC DNA]</scope>
    <source>
        <strain evidence="7 8">Gm-149</strain>
    </source>
</reference>
<protein>
    <recommendedName>
        <fullName evidence="5">Pectinesterase</fullName>
        <ecNumber evidence="5">3.1.1.11</ecNumber>
    </recommendedName>
</protein>
<evidence type="ECO:0000259" key="6">
    <source>
        <dbReference type="Pfam" id="PF01095"/>
    </source>
</evidence>
<keyword evidence="2 5" id="KW-0378">Hydrolase</keyword>
<keyword evidence="5" id="KW-0732">Signal</keyword>
<name>A0A1G8Q1T4_9FLAO</name>
<dbReference type="Gene3D" id="2.160.20.10">
    <property type="entry name" value="Single-stranded right-handed beta-helix, Pectin lyase-like"/>
    <property type="match status" value="1"/>
</dbReference>
<dbReference type="InterPro" id="IPR018040">
    <property type="entry name" value="Pectinesterase_Tyr_AS"/>
</dbReference>
<comment type="pathway">
    <text evidence="5">Glycan metabolism; pectin degradation; 2-dehydro-3-deoxy-D-gluconate from pectin: step 1/5.</text>
</comment>
<dbReference type="Proteomes" id="UP000182367">
    <property type="component" value="Unassembled WGS sequence"/>
</dbReference>
<evidence type="ECO:0000256" key="5">
    <source>
        <dbReference type="RuleBase" id="RU000589"/>
    </source>
</evidence>
<feature type="active site" evidence="4">
    <location>
        <position position="187"/>
    </location>
</feature>
<dbReference type="InterPro" id="IPR033131">
    <property type="entry name" value="Pectinesterase_Asp_AS"/>
</dbReference>
<dbReference type="PROSITE" id="PS00800">
    <property type="entry name" value="PECTINESTERASE_1"/>
    <property type="match status" value="1"/>
</dbReference>
<evidence type="ECO:0000256" key="1">
    <source>
        <dbReference type="ARBA" id="ARBA00008891"/>
    </source>
</evidence>
<comment type="similarity">
    <text evidence="1">Belongs to the pectinesterase family.</text>
</comment>
<dbReference type="InterPro" id="IPR000070">
    <property type="entry name" value="Pectinesterase_cat"/>
</dbReference>
<gene>
    <name evidence="7" type="ORF">SAMN05192550_1337</name>
</gene>
<evidence type="ECO:0000256" key="2">
    <source>
        <dbReference type="ARBA" id="ARBA00022801"/>
    </source>
</evidence>
<comment type="catalytic activity">
    <reaction evidence="5">
        <text>[(1-&gt;4)-alpha-D-galacturonosyl methyl ester](n) + n H2O = [(1-&gt;4)-alpha-D-galacturonosyl](n) + n methanol + n H(+)</text>
        <dbReference type="Rhea" id="RHEA:22380"/>
        <dbReference type="Rhea" id="RHEA-COMP:14570"/>
        <dbReference type="Rhea" id="RHEA-COMP:14573"/>
        <dbReference type="ChEBI" id="CHEBI:15377"/>
        <dbReference type="ChEBI" id="CHEBI:15378"/>
        <dbReference type="ChEBI" id="CHEBI:17790"/>
        <dbReference type="ChEBI" id="CHEBI:140522"/>
        <dbReference type="ChEBI" id="CHEBI:140523"/>
        <dbReference type="EC" id="3.1.1.11"/>
    </reaction>
</comment>
<dbReference type="EMBL" id="FNEO01000001">
    <property type="protein sequence ID" value="SDI98608.1"/>
    <property type="molecule type" value="Genomic_DNA"/>
</dbReference>
<dbReference type="PANTHER" id="PTHR31321">
    <property type="entry name" value="ACYL-COA THIOESTER HYDROLASE YBHC-RELATED"/>
    <property type="match status" value="1"/>
</dbReference>
<keyword evidence="3 5" id="KW-0063">Aspartyl esterase</keyword>
<feature type="chain" id="PRO_5045000591" description="Pectinesterase" evidence="5">
    <location>
        <begin position="25"/>
        <end position="330"/>
    </location>
</feature>
<dbReference type="PROSITE" id="PS00503">
    <property type="entry name" value="PECTINESTERASE_2"/>
    <property type="match status" value="1"/>
</dbReference>
<dbReference type="EC" id="3.1.1.11" evidence="5"/>
<feature type="signal peptide" evidence="5">
    <location>
        <begin position="1"/>
        <end position="24"/>
    </location>
</feature>
<sequence>MIFMKNRFRFQFVLLLLFMTQLFVGQTANPEKYKYQFVVAKDGSGEFKYIQDAIDAMRKFPLAPITLYIKNGVYNEKIELSANNTDVTFIGESVDKTIITYNDYSGRGKMGTFDSYTAKISGNRFRAENITFANSAGRVGQAVALYVDADKAVFKNCKFLGNQDTIYNGGEYSRQFFVNCHIEGTTDFIFGPATAVFKNCTIFGKTNSYITAPNTPKDKEFGFVFLDCKVIVNEEVDKLYLGRPWRAWAKSVFIKCELPKQIAVEAWDNWGNAENEKTAYFAEYECTGEGFKPTERAAWTHQLKKSEAEKYTLKNILGNPKSTEKEWYEL</sequence>
<dbReference type="InterPro" id="IPR012334">
    <property type="entry name" value="Pectin_lyas_fold"/>
</dbReference>